<dbReference type="SUPFAM" id="SSF53335">
    <property type="entry name" value="S-adenosyl-L-methionine-dependent methyltransferases"/>
    <property type="match status" value="1"/>
</dbReference>
<evidence type="ECO:0000256" key="3">
    <source>
        <dbReference type="ARBA" id="ARBA00022603"/>
    </source>
</evidence>
<dbReference type="HAMAP" id="MF_00074">
    <property type="entry name" value="16SrRNA_methyltr_G"/>
    <property type="match status" value="1"/>
</dbReference>
<evidence type="ECO:0000256" key="6">
    <source>
        <dbReference type="HAMAP-Rule" id="MF_00074"/>
    </source>
</evidence>
<dbReference type="EC" id="2.1.1.-" evidence="6"/>
<comment type="subcellular location">
    <subcellularLocation>
        <location evidence="6">Cytoplasm</location>
    </subcellularLocation>
</comment>
<comment type="caution">
    <text evidence="6">Lacks conserved residue(s) required for the propagation of feature annotation.</text>
</comment>
<evidence type="ECO:0000256" key="1">
    <source>
        <dbReference type="ARBA" id="ARBA00022490"/>
    </source>
</evidence>
<keyword evidence="5 6" id="KW-0949">S-adenosyl-L-methionine</keyword>
<feature type="binding site" evidence="6">
    <location>
        <begin position="129"/>
        <end position="130"/>
    </location>
    <ligand>
        <name>S-adenosyl-L-methionine</name>
        <dbReference type="ChEBI" id="CHEBI:59789"/>
    </ligand>
</feature>
<keyword evidence="3 6" id="KW-0489">Methyltransferase</keyword>
<accession>A0A495P264</accession>
<dbReference type="PIRSF" id="PIRSF003078">
    <property type="entry name" value="GidB"/>
    <property type="match status" value="1"/>
</dbReference>
<comment type="similarity">
    <text evidence="6">Belongs to the methyltransferase superfamily. RNA methyltransferase RsmG family.</text>
</comment>
<comment type="function">
    <text evidence="6">Specifically methylates the N7 position of a guanine in 16S rRNA.</text>
</comment>
<reference evidence="7 8" key="1">
    <citation type="submission" date="2018-10" db="EMBL/GenBank/DDBJ databases">
        <title>Genomic Encyclopedia of Archaeal and Bacterial Type Strains, Phase II (KMG-II): from individual species to whole genera.</title>
        <authorList>
            <person name="Goeker M."/>
        </authorList>
    </citation>
    <scope>NUCLEOTIDE SEQUENCE [LARGE SCALE GENOMIC DNA]</scope>
    <source>
        <strain evidence="7 8">DSM 19839</strain>
    </source>
</reference>
<dbReference type="Pfam" id="PF02527">
    <property type="entry name" value="GidB"/>
    <property type="match status" value="1"/>
</dbReference>
<dbReference type="InterPro" id="IPR003682">
    <property type="entry name" value="rRNA_ssu_MeTfrase_G"/>
</dbReference>
<feature type="binding site" evidence="6">
    <location>
        <position position="142"/>
    </location>
    <ligand>
        <name>S-adenosyl-L-methionine</name>
        <dbReference type="ChEBI" id="CHEBI:59789"/>
    </ligand>
</feature>
<dbReference type="GO" id="GO:0005829">
    <property type="term" value="C:cytosol"/>
    <property type="evidence" value="ECO:0007669"/>
    <property type="project" value="TreeGrafter"/>
</dbReference>
<dbReference type="EMBL" id="RBLG01000005">
    <property type="protein sequence ID" value="RKS43452.1"/>
    <property type="molecule type" value="Genomic_DNA"/>
</dbReference>
<evidence type="ECO:0000256" key="2">
    <source>
        <dbReference type="ARBA" id="ARBA00022552"/>
    </source>
</evidence>
<keyword evidence="4 6" id="KW-0808">Transferase</keyword>
<keyword evidence="2 6" id="KW-0698">rRNA processing</keyword>
<dbReference type="Proteomes" id="UP000276282">
    <property type="component" value="Unassembled WGS sequence"/>
</dbReference>
<evidence type="ECO:0000256" key="5">
    <source>
        <dbReference type="ARBA" id="ARBA00022691"/>
    </source>
</evidence>
<dbReference type="CDD" id="cd02440">
    <property type="entry name" value="AdoMet_MTases"/>
    <property type="match status" value="1"/>
</dbReference>
<evidence type="ECO:0000313" key="7">
    <source>
        <dbReference type="EMBL" id="RKS43452.1"/>
    </source>
</evidence>
<sequence length="215" mass="24408">MHSKLKNLDLIKKYFPELTSHQLDQFQAMQALYKDWNLKINVVSRKDIEELYLRHVLHSLGIAKVQEFNPGAEILDVGTGGGFPGIPLAILFPEAQFHLVDSIGKKIKVVDEVVEGLGLKNVKTTNSRVEEIKGEFDFIISRAVAVMPSFVAWVKGKTARNSSHNLKNGILYLKGGDLSDELKTYKTAKIYPLTDYFEEEFFETKKVVHLPLKYK</sequence>
<feature type="binding site" evidence="6">
    <location>
        <position position="78"/>
    </location>
    <ligand>
        <name>S-adenosyl-L-methionine</name>
        <dbReference type="ChEBI" id="CHEBI:59789"/>
    </ligand>
</feature>
<name>A0A495P264_9FLAO</name>
<dbReference type="PANTHER" id="PTHR31760:SF0">
    <property type="entry name" value="S-ADENOSYL-L-METHIONINE-DEPENDENT METHYLTRANSFERASES SUPERFAMILY PROTEIN"/>
    <property type="match status" value="1"/>
</dbReference>
<comment type="caution">
    <text evidence="7">The sequence shown here is derived from an EMBL/GenBank/DDBJ whole genome shotgun (WGS) entry which is preliminary data.</text>
</comment>
<dbReference type="PANTHER" id="PTHR31760">
    <property type="entry name" value="S-ADENOSYL-L-METHIONINE-DEPENDENT METHYLTRANSFERASES SUPERFAMILY PROTEIN"/>
    <property type="match status" value="1"/>
</dbReference>
<keyword evidence="1 6" id="KW-0963">Cytoplasm</keyword>
<gene>
    <name evidence="6" type="primary">rsmG</name>
    <name evidence="7" type="ORF">BC962_3009</name>
</gene>
<evidence type="ECO:0000256" key="4">
    <source>
        <dbReference type="ARBA" id="ARBA00022679"/>
    </source>
</evidence>
<dbReference type="GO" id="GO:0070043">
    <property type="term" value="F:rRNA (guanine-N7-)-methyltransferase activity"/>
    <property type="evidence" value="ECO:0007669"/>
    <property type="project" value="UniProtKB-UniRule"/>
</dbReference>
<keyword evidence="8" id="KW-1185">Reference proteome</keyword>
<evidence type="ECO:0000313" key="8">
    <source>
        <dbReference type="Proteomes" id="UP000276282"/>
    </source>
</evidence>
<protein>
    <recommendedName>
        <fullName evidence="6">Ribosomal RNA small subunit methyltransferase G</fullName>
        <ecNumber evidence="6">2.1.1.-</ecNumber>
    </recommendedName>
    <alternativeName>
        <fullName evidence="6">16S rRNA 7-methylguanosine methyltransferase</fullName>
        <shortName evidence="6">16S rRNA m7G methyltransferase</shortName>
    </alternativeName>
</protein>
<proteinExistence type="inferred from homology"/>
<dbReference type="AlphaFoldDB" id="A0A495P264"/>
<dbReference type="Gene3D" id="3.40.50.150">
    <property type="entry name" value="Vaccinia Virus protein VP39"/>
    <property type="match status" value="1"/>
</dbReference>
<organism evidence="7 8">
    <name type="scientific">Gillisia mitskevichiae</name>
    <dbReference type="NCBI Taxonomy" id="270921"/>
    <lineage>
        <taxon>Bacteria</taxon>
        <taxon>Pseudomonadati</taxon>
        <taxon>Bacteroidota</taxon>
        <taxon>Flavobacteriia</taxon>
        <taxon>Flavobacteriales</taxon>
        <taxon>Flavobacteriaceae</taxon>
        <taxon>Gillisia</taxon>
    </lineage>
</organism>
<dbReference type="InterPro" id="IPR029063">
    <property type="entry name" value="SAM-dependent_MTases_sf"/>
</dbReference>
<feature type="binding site" evidence="6">
    <location>
        <position position="83"/>
    </location>
    <ligand>
        <name>S-adenosyl-L-methionine</name>
        <dbReference type="ChEBI" id="CHEBI:59789"/>
    </ligand>
</feature>
<dbReference type="NCBIfam" id="TIGR00138">
    <property type="entry name" value="rsmG_gidB"/>
    <property type="match status" value="1"/>
</dbReference>